<keyword evidence="1" id="KW-0812">Transmembrane</keyword>
<evidence type="ECO:0000313" key="2">
    <source>
        <dbReference type="EMBL" id="KAK1621834.1"/>
    </source>
</evidence>
<dbReference type="EMBL" id="JAHMHQ010000043">
    <property type="protein sequence ID" value="KAK1621834.1"/>
    <property type="molecule type" value="Genomic_DNA"/>
</dbReference>
<proteinExistence type="predicted"/>
<sequence>MASPDARYISSAITAARNLLSLTTELDPRMIMCYLPSRYHLYGLYAAVFLYKALIQGLSEARLSGTKWETWHRPSY</sequence>
<dbReference type="Proteomes" id="UP001243989">
    <property type="component" value="Unassembled WGS sequence"/>
</dbReference>
<dbReference type="GO" id="GO:0005634">
    <property type="term" value="C:nucleus"/>
    <property type="evidence" value="ECO:0007669"/>
    <property type="project" value="TreeGrafter"/>
</dbReference>
<dbReference type="GO" id="GO:0000981">
    <property type="term" value="F:DNA-binding transcription factor activity, RNA polymerase II-specific"/>
    <property type="evidence" value="ECO:0007669"/>
    <property type="project" value="TreeGrafter"/>
</dbReference>
<comment type="caution">
    <text evidence="2">The sequence shown here is derived from an EMBL/GenBank/DDBJ whole genome shotgun (WGS) entry which is preliminary data.</text>
</comment>
<protein>
    <submittedName>
        <fullName evidence="2">Uncharacterized protein</fullName>
    </submittedName>
</protein>
<feature type="transmembrane region" description="Helical" evidence="1">
    <location>
        <begin position="39"/>
        <end position="58"/>
    </location>
</feature>
<reference evidence="2" key="1">
    <citation type="submission" date="2021-06" db="EMBL/GenBank/DDBJ databases">
        <title>Comparative genomics, transcriptomics and evolutionary studies reveal genomic signatures of adaptation to plant cell wall in hemibiotrophic fungi.</title>
        <authorList>
            <consortium name="DOE Joint Genome Institute"/>
            <person name="Baroncelli R."/>
            <person name="Diaz J.F."/>
            <person name="Benocci T."/>
            <person name="Peng M."/>
            <person name="Battaglia E."/>
            <person name="Haridas S."/>
            <person name="Andreopoulos W."/>
            <person name="Labutti K."/>
            <person name="Pangilinan J."/>
            <person name="Floch G.L."/>
            <person name="Makela M.R."/>
            <person name="Henrissat B."/>
            <person name="Grigoriev I.V."/>
            <person name="Crouch J.A."/>
            <person name="De Vries R.P."/>
            <person name="Sukno S.A."/>
            <person name="Thon M.R."/>
        </authorList>
    </citation>
    <scope>NUCLEOTIDE SEQUENCE</scope>
    <source>
        <strain evidence="2">CBS 102054</strain>
    </source>
</reference>
<dbReference type="PANTHER" id="PTHR31644:SF1">
    <property type="entry name" value="ZN(II)2CYS6 TRANSCRIPTION FACTOR (EUROFUNG)"/>
    <property type="match status" value="1"/>
</dbReference>
<dbReference type="RefSeq" id="XP_060437829.1">
    <property type="nucleotide sequence ID" value="XM_060582165.1"/>
</dbReference>
<dbReference type="InterPro" id="IPR052780">
    <property type="entry name" value="AAA_Catabolism_Regulators"/>
</dbReference>
<evidence type="ECO:0000313" key="3">
    <source>
        <dbReference type="Proteomes" id="UP001243989"/>
    </source>
</evidence>
<accession>A0AAI9ZEB5</accession>
<organism evidence="2 3">
    <name type="scientific">Colletotrichum phormii</name>
    <dbReference type="NCBI Taxonomy" id="359342"/>
    <lineage>
        <taxon>Eukaryota</taxon>
        <taxon>Fungi</taxon>
        <taxon>Dikarya</taxon>
        <taxon>Ascomycota</taxon>
        <taxon>Pezizomycotina</taxon>
        <taxon>Sordariomycetes</taxon>
        <taxon>Hypocreomycetidae</taxon>
        <taxon>Glomerellales</taxon>
        <taxon>Glomerellaceae</taxon>
        <taxon>Colletotrichum</taxon>
        <taxon>Colletotrichum acutatum species complex</taxon>
    </lineage>
</organism>
<keyword evidence="1" id="KW-0472">Membrane</keyword>
<gene>
    <name evidence="2" type="ORF">BDP81DRAFT_171287</name>
</gene>
<keyword evidence="3" id="KW-1185">Reference proteome</keyword>
<evidence type="ECO:0000256" key="1">
    <source>
        <dbReference type="SAM" id="Phobius"/>
    </source>
</evidence>
<dbReference type="AlphaFoldDB" id="A0AAI9ZEB5"/>
<dbReference type="PANTHER" id="PTHR31644">
    <property type="entry name" value="TRANSCRIPTIONAL ACTIVATOR ARO80-RELATED"/>
    <property type="match status" value="1"/>
</dbReference>
<dbReference type="GeneID" id="85467027"/>
<keyword evidence="1" id="KW-1133">Transmembrane helix</keyword>
<name>A0AAI9ZEB5_9PEZI</name>